<dbReference type="HOGENOM" id="CLU_006842_7_0_1"/>
<dbReference type="InterPro" id="IPR018114">
    <property type="entry name" value="TRYPSIN_HIS"/>
</dbReference>
<dbReference type="FunCoup" id="E9HT87">
    <property type="interactions" value="69"/>
</dbReference>
<name>E9HT87_DAPPU</name>
<proteinExistence type="predicted"/>
<keyword evidence="4 7" id="KW-0378">Hydrolase</keyword>
<evidence type="ECO:0000256" key="3">
    <source>
        <dbReference type="ARBA" id="ARBA00022670"/>
    </source>
</evidence>
<dbReference type="InterPro" id="IPR001314">
    <property type="entry name" value="Peptidase_S1A"/>
</dbReference>
<dbReference type="eggNOG" id="KOG3627">
    <property type="taxonomic scope" value="Eukaryota"/>
</dbReference>
<evidence type="ECO:0000256" key="6">
    <source>
        <dbReference type="ARBA" id="ARBA00023157"/>
    </source>
</evidence>
<dbReference type="SUPFAM" id="SSF50494">
    <property type="entry name" value="Trypsin-like serine proteases"/>
    <property type="match status" value="1"/>
</dbReference>
<dbReference type="PROSITE" id="PS00134">
    <property type="entry name" value="TRYPSIN_HIS"/>
    <property type="match status" value="1"/>
</dbReference>
<dbReference type="InterPro" id="IPR043504">
    <property type="entry name" value="Peptidase_S1_PA_chymotrypsin"/>
</dbReference>
<dbReference type="FunFam" id="2.40.10.10:FF:000038">
    <property type="entry name" value="Serine protease"/>
    <property type="match status" value="1"/>
</dbReference>
<evidence type="ECO:0000313" key="11">
    <source>
        <dbReference type="Proteomes" id="UP000000305"/>
    </source>
</evidence>
<dbReference type="EC" id="3.4.21.4" evidence="10"/>
<dbReference type="InParanoid" id="E9HT87"/>
<reference evidence="10 11" key="1">
    <citation type="journal article" date="2011" name="Science">
        <title>The ecoresponsive genome of Daphnia pulex.</title>
        <authorList>
            <person name="Colbourne J.K."/>
            <person name="Pfrender M.E."/>
            <person name="Gilbert D."/>
            <person name="Thomas W.K."/>
            <person name="Tucker A."/>
            <person name="Oakley T.H."/>
            <person name="Tokishita S."/>
            <person name="Aerts A."/>
            <person name="Arnold G.J."/>
            <person name="Basu M.K."/>
            <person name="Bauer D.J."/>
            <person name="Caceres C.E."/>
            <person name="Carmel L."/>
            <person name="Casola C."/>
            <person name="Choi J.H."/>
            <person name="Detter J.C."/>
            <person name="Dong Q."/>
            <person name="Dusheyko S."/>
            <person name="Eads B.D."/>
            <person name="Frohlich T."/>
            <person name="Geiler-Samerotte K.A."/>
            <person name="Gerlach D."/>
            <person name="Hatcher P."/>
            <person name="Jogdeo S."/>
            <person name="Krijgsveld J."/>
            <person name="Kriventseva E.V."/>
            <person name="Kultz D."/>
            <person name="Laforsch C."/>
            <person name="Lindquist E."/>
            <person name="Lopez J."/>
            <person name="Manak J.R."/>
            <person name="Muller J."/>
            <person name="Pangilinan J."/>
            <person name="Patwardhan R.P."/>
            <person name="Pitluck S."/>
            <person name="Pritham E.J."/>
            <person name="Rechtsteiner A."/>
            <person name="Rho M."/>
            <person name="Rogozin I.B."/>
            <person name="Sakarya O."/>
            <person name="Salamov A."/>
            <person name="Schaack S."/>
            <person name="Shapiro H."/>
            <person name="Shiga Y."/>
            <person name="Skalitzky C."/>
            <person name="Smith Z."/>
            <person name="Souvorov A."/>
            <person name="Sung W."/>
            <person name="Tang Z."/>
            <person name="Tsuchiya D."/>
            <person name="Tu H."/>
            <person name="Vos H."/>
            <person name="Wang M."/>
            <person name="Wolf Y.I."/>
            <person name="Yamagata H."/>
            <person name="Yamada T."/>
            <person name="Ye Y."/>
            <person name="Shaw J.R."/>
            <person name="Andrews J."/>
            <person name="Crease T.J."/>
            <person name="Tang H."/>
            <person name="Lucas S.M."/>
            <person name="Robertson H.M."/>
            <person name="Bork P."/>
            <person name="Koonin E.V."/>
            <person name="Zdobnov E.M."/>
            <person name="Grigoriev I.V."/>
            <person name="Lynch M."/>
            <person name="Boore J.L."/>
        </authorList>
    </citation>
    <scope>NUCLEOTIDE SEQUENCE [LARGE SCALE GENOMIC DNA]</scope>
</reference>
<dbReference type="PRINTS" id="PR00722">
    <property type="entry name" value="CHYMOTRYPSIN"/>
</dbReference>
<dbReference type="MEROPS" id="S01.015"/>
<dbReference type="EMBL" id="GL732766">
    <property type="protein sequence ID" value="EFX65055.1"/>
    <property type="molecule type" value="Genomic_DNA"/>
</dbReference>
<dbReference type="Proteomes" id="UP000000305">
    <property type="component" value="Unassembled WGS sequence"/>
</dbReference>
<dbReference type="PANTHER" id="PTHR24264">
    <property type="entry name" value="TRYPSIN-RELATED"/>
    <property type="match status" value="1"/>
</dbReference>
<feature type="domain" description="Peptidase S1" evidence="9">
    <location>
        <begin position="48"/>
        <end position="298"/>
    </location>
</feature>
<dbReference type="STRING" id="6669.E9HT87"/>
<keyword evidence="2" id="KW-0964">Secreted</keyword>
<sequence>MKTVVLLATFVVCCSTVISESVTSSPHRSASLIMNNRGSYQRIPQEKIVGGTIVVPNSLPFQVSIQRRSDAGSRWAHYCGGVILDANVVITAAHCVSGIDDTSLRVVAGEHSLSTDSGYEQDAFPVSFIVHEEYDTDHFKNDIALIFMNQAPLDLSVPSAKPINLPEPTSQYDPPAGTHVNVSGWGFTNSASWSDDRLSDLLRSVNISVVSDQVCDKAYGGDSENRIVLPSMMCAGDMKKGGLDSCQGDSGGPLFTGSGETAVLYGIVSWGEGCALASYPGIYTQVSYFLDWIAANQRVYSNYFNWPHLRHLSTRPMPTPDSKHVRTVSTS</sequence>
<comment type="subcellular location">
    <subcellularLocation>
        <location evidence="1">Secreted</location>
    </subcellularLocation>
</comment>
<feature type="chain" id="PRO_5003241316" evidence="8">
    <location>
        <begin position="20"/>
        <end position="331"/>
    </location>
</feature>
<feature type="signal peptide" evidence="8">
    <location>
        <begin position="1"/>
        <end position="19"/>
    </location>
</feature>
<accession>E9HT87</accession>
<dbReference type="Gene3D" id="2.40.10.10">
    <property type="entry name" value="Trypsin-like serine proteases"/>
    <property type="match status" value="1"/>
</dbReference>
<evidence type="ECO:0000256" key="2">
    <source>
        <dbReference type="ARBA" id="ARBA00022525"/>
    </source>
</evidence>
<evidence type="ECO:0000259" key="9">
    <source>
        <dbReference type="PROSITE" id="PS50240"/>
    </source>
</evidence>
<dbReference type="OrthoDB" id="10059102at2759"/>
<dbReference type="AlphaFoldDB" id="E9HT87"/>
<dbReference type="InterPro" id="IPR050127">
    <property type="entry name" value="Serine_Proteases_S1"/>
</dbReference>
<protein>
    <submittedName>
        <fullName evidence="10">Trypsin</fullName>
        <ecNumber evidence="10">3.4.21.4</ecNumber>
    </submittedName>
</protein>
<evidence type="ECO:0000256" key="1">
    <source>
        <dbReference type="ARBA" id="ARBA00004613"/>
    </source>
</evidence>
<dbReference type="GO" id="GO:0006508">
    <property type="term" value="P:proteolysis"/>
    <property type="evidence" value="ECO:0007669"/>
    <property type="project" value="UniProtKB-KW"/>
</dbReference>
<dbReference type="GO" id="GO:0005576">
    <property type="term" value="C:extracellular region"/>
    <property type="evidence" value="ECO:0007669"/>
    <property type="project" value="UniProtKB-SubCell"/>
</dbReference>
<dbReference type="PROSITE" id="PS50240">
    <property type="entry name" value="TRYPSIN_DOM"/>
    <property type="match status" value="1"/>
</dbReference>
<dbReference type="InterPro" id="IPR001254">
    <property type="entry name" value="Trypsin_dom"/>
</dbReference>
<evidence type="ECO:0000256" key="5">
    <source>
        <dbReference type="ARBA" id="ARBA00022825"/>
    </source>
</evidence>
<dbReference type="PANTHER" id="PTHR24264:SF65">
    <property type="entry name" value="SRCR DOMAIN-CONTAINING PROTEIN"/>
    <property type="match status" value="1"/>
</dbReference>
<evidence type="ECO:0000256" key="8">
    <source>
        <dbReference type="SAM" id="SignalP"/>
    </source>
</evidence>
<keyword evidence="11" id="KW-1185">Reference proteome</keyword>
<gene>
    <name evidence="10" type="primary">TRY5M</name>
    <name evidence="10" type="ORF">DAPPUDRAFT_347780</name>
</gene>
<dbReference type="Pfam" id="PF00089">
    <property type="entry name" value="Trypsin"/>
    <property type="match status" value="1"/>
</dbReference>
<evidence type="ECO:0000256" key="4">
    <source>
        <dbReference type="ARBA" id="ARBA00022801"/>
    </source>
</evidence>
<dbReference type="KEGG" id="dpx:DAPPUDRAFT_347780"/>
<keyword evidence="8" id="KW-0732">Signal</keyword>
<keyword evidence="6" id="KW-1015">Disulfide bond</keyword>
<keyword evidence="5 7" id="KW-0720">Serine protease</keyword>
<keyword evidence="3 7" id="KW-0645">Protease</keyword>
<dbReference type="GO" id="GO:0004252">
    <property type="term" value="F:serine-type endopeptidase activity"/>
    <property type="evidence" value="ECO:0000318"/>
    <property type="project" value="GO_Central"/>
</dbReference>
<dbReference type="SMART" id="SM00020">
    <property type="entry name" value="Tryp_SPc"/>
    <property type="match status" value="1"/>
</dbReference>
<dbReference type="CDD" id="cd00190">
    <property type="entry name" value="Tryp_SPc"/>
    <property type="match status" value="1"/>
</dbReference>
<evidence type="ECO:0000313" key="10">
    <source>
        <dbReference type="EMBL" id="EFX65055.1"/>
    </source>
</evidence>
<dbReference type="PROSITE" id="PS00135">
    <property type="entry name" value="TRYPSIN_SER"/>
    <property type="match status" value="1"/>
</dbReference>
<dbReference type="InterPro" id="IPR009003">
    <property type="entry name" value="Peptidase_S1_PA"/>
</dbReference>
<dbReference type="InterPro" id="IPR033116">
    <property type="entry name" value="TRYPSIN_SER"/>
</dbReference>
<organism evidence="10 11">
    <name type="scientific">Daphnia pulex</name>
    <name type="common">Water flea</name>
    <dbReference type="NCBI Taxonomy" id="6669"/>
    <lineage>
        <taxon>Eukaryota</taxon>
        <taxon>Metazoa</taxon>
        <taxon>Ecdysozoa</taxon>
        <taxon>Arthropoda</taxon>
        <taxon>Crustacea</taxon>
        <taxon>Branchiopoda</taxon>
        <taxon>Diplostraca</taxon>
        <taxon>Cladocera</taxon>
        <taxon>Anomopoda</taxon>
        <taxon>Daphniidae</taxon>
        <taxon>Daphnia</taxon>
    </lineage>
</organism>
<evidence type="ECO:0000256" key="7">
    <source>
        <dbReference type="RuleBase" id="RU363034"/>
    </source>
</evidence>